<sequence length="40" mass="4709">MFSFILSLCLNFFLSLCHVQTVSVNFINQADFSYQDYCSY</sequence>
<reference evidence="1" key="1">
    <citation type="journal article" date="2021" name="Proc. Natl. Acad. Sci. U.S.A.">
        <title>A Catalog of Tens of Thousands of Viruses from Human Metagenomes Reveals Hidden Associations with Chronic Diseases.</title>
        <authorList>
            <person name="Tisza M.J."/>
            <person name="Buck C.B."/>
        </authorList>
    </citation>
    <scope>NUCLEOTIDE SEQUENCE</scope>
    <source>
        <strain evidence="1">Ct9Ns12</strain>
    </source>
</reference>
<proteinExistence type="predicted"/>
<organism evidence="1">
    <name type="scientific">Myoviridae sp. ct9Ns12</name>
    <dbReference type="NCBI Taxonomy" id="2826626"/>
    <lineage>
        <taxon>Viruses</taxon>
        <taxon>Duplodnaviria</taxon>
        <taxon>Heunggongvirae</taxon>
        <taxon>Uroviricota</taxon>
        <taxon>Caudoviricetes</taxon>
    </lineage>
</organism>
<protein>
    <submittedName>
        <fullName evidence="1">Uncharacterized protein</fullName>
    </submittedName>
</protein>
<accession>A0A8S5MH70</accession>
<name>A0A8S5MH70_9CAUD</name>
<dbReference type="EMBL" id="BK014906">
    <property type="protein sequence ID" value="DAD81693.1"/>
    <property type="molecule type" value="Genomic_DNA"/>
</dbReference>
<evidence type="ECO:0000313" key="1">
    <source>
        <dbReference type="EMBL" id="DAD81693.1"/>
    </source>
</evidence>